<keyword evidence="6" id="KW-1185">Reference proteome</keyword>
<evidence type="ECO:0000313" key="5">
    <source>
        <dbReference type="EMBL" id="MCW3473988.1"/>
    </source>
</evidence>
<sequence length="405" mass="41353">MTGYVARAIPGRFAVACAIILIAFNLRPALSSLAPVLDEVMRDTGLSAAGASIMTTAPVFCMGLFGSVAPWLARRIGPERTALLVLAAVAAGTAWRGAATVPALLAGSLLAGIGIGIGNVLIPALLKRDFADRALLMTGCYTMALCLGAAAAAGLTAPLRDAFGESWAWALAAWAVPAALAAGFASVVWAARIGPSSAGAPPRPLQRVRGLWRDPVAWQVTLYMGLQSALAYVVFGWLAPILRSRGDSAVEAGLVTSVSVLTQVAATLPVPMLVGRLRSQSVPATLAMLVTGIGFIGLLFAPLSWQWGFAVALGLGMGASFAQAVMFIVQRAADSHVASQLSSMSQSVGYVIAAAGPLVAGALHDLTGDWSMVGVMAVVICVASGIAGWLAGRPVMVGAGRRQPG</sequence>
<feature type="transmembrane region" description="Helical" evidence="4">
    <location>
        <begin position="370"/>
        <end position="392"/>
    </location>
</feature>
<evidence type="ECO:0000256" key="4">
    <source>
        <dbReference type="SAM" id="Phobius"/>
    </source>
</evidence>
<protein>
    <submittedName>
        <fullName evidence="5">MFS transporter</fullName>
    </submittedName>
</protein>
<dbReference type="AlphaFoldDB" id="A0AA42CCU5"/>
<feature type="transmembrane region" description="Helical" evidence="4">
    <location>
        <begin position="281"/>
        <end position="301"/>
    </location>
</feature>
<reference evidence="5" key="1">
    <citation type="submission" date="2022-09" db="EMBL/GenBank/DDBJ databases">
        <title>Rhodovastum sp. nov. RN2-1 isolated from soil in Seongnam, South Korea.</title>
        <authorList>
            <person name="Le N.T."/>
        </authorList>
    </citation>
    <scope>NUCLEOTIDE SEQUENCE</scope>
    <source>
        <strain evidence="5">RN2-1</strain>
    </source>
</reference>
<feature type="transmembrane region" description="Helical" evidence="4">
    <location>
        <begin position="81"/>
        <end position="98"/>
    </location>
</feature>
<evidence type="ECO:0000256" key="3">
    <source>
        <dbReference type="ARBA" id="ARBA00023136"/>
    </source>
</evidence>
<reference evidence="5" key="2">
    <citation type="submission" date="2022-10" db="EMBL/GenBank/DDBJ databases">
        <authorList>
            <person name="Trinh H.N."/>
        </authorList>
    </citation>
    <scope>NUCLEOTIDE SEQUENCE</scope>
    <source>
        <strain evidence="5">RN2-1</strain>
    </source>
</reference>
<evidence type="ECO:0000256" key="2">
    <source>
        <dbReference type="ARBA" id="ARBA00022989"/>
    </source>
</evidence>
<feature type="transmembrane region" description="Helical" evidence="4">
    <location>
        <begin position="134"/>
        <end position="155"/>
    </location>
</feature>
<comment type="caution">
    <text evidence="5">The sequence shown here is derived from an EMBL/GenBank/DDBJ whole genome shotgun (WGS) entry which is preliminary data.</text>
</comment>
<dbReference type="CDD" id="cd17339">
    <property type="entry name" value="MFS_NIMT_CynX_like"/>
    <property type="match status" value="1"/>
</dbReference>
<gene>
    <name evidence="5" type="ORF">OL599_05305</name>
</gene>
<keyword evidence="1 4" id="KW-0812">Transmembrane</keyword>
<dbReference type="Proteomes" id="UP001165679">
    <property type="component" value="Unassembled WGS sequence"/>
</dbReference>
<evidence type="ECO:0000313" key="6">
    <source>
        <dbReference type="Proteomes" id="UP001165679"/>
    </source>
</evidence>
<dbReference type="PANTHER" id="PTHR23523">
    <property type="match status" value="1"/>
</dbReference>
<dbReference type="Gene3D" id="1.20.1250.20">
    <property type="entry name" value="MFS general substrate transporter like domains"/>
    <property type="match status" value="2"/>
</dbReference>
<dbReference type="EMBL" id="JAPDNT010000002">
    <property type="protein sequence ID" value="MCW3473988.1"/>
    <property type="molecule type" value="Genomic_DNA"/>
</dbReference>
<feature type="transmembrane region" description="Helical" evidence="4">
    <location>
        <begin position="49"/>
        <end position="69"/>
    </location>
</feature>
<keyword evidence="3 4" id="KW-0472">Membrane</keyword>
<evidence type="ECO:0000256" key="1">
    <source>
        <dbReference type="ARBA" id="ARBA00022692"/>
    </source>
</evidence>
<feature type="transmembrane region" description="Helical" evidence="4">
    <location>
        <begin position="307"/>
        <end position="329"/>
    </location>
</feature>
<organism evidence="5 6">
    <name type="scientific">Limobrevibacterium gyesilva</name>
    <dbReference type="NCBI Taxonomy" id="2991712"/>
    <lineage>
        <taxon>Bacteria</taxon>
        <taxon>Pseudomonadati</taxon>
        <taxon>Pseudomonadota</taxon>
        <taxon>Alphaproteobacteria</taxon>
        <taxon>Acetobacterales</taxon>
        <taxon>Acetobacteraceae</taxon>
        <taxon>Limobrevibacterium</taxon>
    </lineage>
</organism>
<feature type="transmembrane region" description="Helical" evidence="4">
    <location>
        <begin position="104"/>
        <end position="122"/>
    </location>
</feature>
<dbReference type="PANTHER" id="PTHR23523:SF2">
    <property type="entry name" value="2-NITROIMIDAZOLE TRANSPORTER"/>
    <property type="match status" value="1"/>
</dbReference>
<dbReference type="GO" id="GO:0022857">
    <property type="term" value="F:transmembrane transporter activity"/>
    <property type="evidence" value="ECO:0007669"/>
    <property type="project" value="InterPro"/>
</dbReference>
<dbReference type="SUPFAM" id="SSF103473">
    <property type="entry name" value="MFS general substrate transporter"/>
    <property type="match status" value="1"/>
</dbReference>
<dbReference type="InterPro" id="IPR011701">
    <property type="entry name" value="MFS"/>
</dbReference>
<feature type="transmembrane region" description="Helical" evidence="4">
    <location>
        <begin position="216"/>
        <end position="240"/>
    </location>
</feature>
<dbReference type="Pfam" id="PF07690">
    <property type="entry name" value="MFS_1"/>
    <property type="match status" value="1"/>
</dbReference>
<keyword evidence="2 4" id="KW-1133">Transmembrane helix</keyword>
<dbReference type="RefSeq" id="WP_264712609.1">
    <property type="nucleotide sequence ID" value="NZ_JAPDNT010000002.1"/>
</dbReference>
<proteinExistence type="predicted"/>
<feature type="transmembrane region" description="Helical" evidence="4">
    <location>
        <begin position="341"/>
        <end position="364"/>
    </location>
</feature>
<feature type="transmembrane region" description="Helical" evidence="4">
    <location>
        <begin position="252"/>
        <end position="274"/>
    </location>
</feature>
<name>A0AA42CCU5_9PROT</name>
<dbReference type="InterPro" id="IPR036259">
    <property type="entry name" value="MFS_trans_sf"/>
</dbReference>
<feature type="transmembrane region" description="Helical" evidence="4">
    <location>
        <begin position="167"/>
        <end position="195"/>
    </location>
</feature>
<dbReference type="InterPro" id="IPR052524">
    <property type="entry name" value="MFS_Cyanate_Porter"/>
</dbReference>
<accession>A0AA42CCU5</accession>